<name>A0A7S2M3I4_9STRA</name>
<proteinExistence type="predicted"/>
<gene>
    <name evidence="2" type="ORF">SMAR0320_LOCUS19593</name>
</gene>
<feature type="compositionally biased region" description="Basic residues" evidence="1">
    <location>
        <begin position="1"/>
        <end position="13"/>
    </location>
</feature>
<organism evidence="2">
    <name type="scientific">Skeletonema marinoi</name>
    <dbReference type="NCBI Taxonomy" id="267567"/>
    <lineage>
        <taxon>Eukaryota</taxon>
        <taxon>Sar</taxon>
        <taxon>Stramenopiles</taxon>
        <taxon>Ochrophyta</taxon>
        <taxon>Bacillariophyta</taxon>
        <taxon>Coscinodiscophyceae</taxon>
        <taxon>Thalassiosirophycidae</taxon>
        <taxon>Thalassiosirales</taxon>
        <taxon>Skeletonemataceae</taxon>
        <taxon>Skeletonema</taxon>
        <taxon>Skeletonema marinoi-dohrnii complex</taxon>
    </lineage>
</organism>
<sequence length="384" mass="43120">MAKKKSSSKRRSQQRSNGGGGGAVANKNKRDQDDAFLEEAIQLAAAEKKAMDVISHTTIIPILSIEAIILLSNDVLASVSSFLLCKDMFYLSLTCKQMTAAIDAVALQMIGAAKVRYGGGDNNFSALEKMKLLLHSPIEFTDLVGKNLGYLRGDKACVYSCNPNELHTPDYIDEKNLELRGDWDGWDGTTCTAICTDHVMTSGRHYVKFTVTSNDSWGEDDFRYFYCRLGIMRPIGVDMRRHSWKSWCCMYDQLIAGLFLEGSFAEHYRTDAWGEGDIHCCLYYDFEGTCEWSNWDSKNEGITTDQRWDGMIGGSLVHDTREYGLLLDLDAGTLSMYKDDKYLGVMMRGLTGEYCWVANILAQAHGRPEQQNVRIERAPVPSED</sequence>
<feature type="region of interest" description="Disordered" evidence="1">
    <location>
        <begin position="1"/>
        <end position="29"/>
    </location>
</feature>
<accession>A0A7S2M3I4</accession>
<dbReference type="AlphaFoldDB" id="A0A7S2M3I4"/>
<evidence type="ECO:0000313" key="2">
    <source>
        <dbReference type="EMBL" id="CAD9624155.1"/>
    </source>
</evidence>
<protein>
    <recommendedName>
        <fullName evidence="3">B30.2/SPRY domain-containing protein</fullName>
    </recommendedName>
</protein>
<evidence type="ECO:0008006" key="3">
    <source>
        <dbReference type="Google" id="ProtNLM"/>
    </source>
</evidence>
<reference evidence="2" key="1">
    <citation type="submission" date="2021-01" db="EMBL/GenBank/DDBJ databases">
        <authorList>
            <person name="Corre E."/>
            <person name="Pelletier E."/>
            <person name="Niang G."/>
            <person name="Scheremetjew M."/>
            <person name="Finn R."/>
            <person name="Kale V."/>
            <person name="Holt S."/>
            <person name="Cochrane G."/>
            <person name="Meng A."/>
            <person name="Brown T."/>
            <person name="Cohen L."/>
        </authorList>
    </citation>
    <scope>NUCLEOTIDE SEQUENCE</scope>
    <source>
        <strain evidence="2">SM1012Den-03</strain>
    </source>
</reference>
<dbReference type="EMBL" id="HBGZ01027531">
    <property type="protein sequence ID" value="CAD9624155.1"/>
    <property type="molecule type" value="Transcribed_RNA"/>
</dbReference>
<evidence type="ECO:0000256" key="1">
    <source>
        <dbReference type="SAM" id="MobiDB-lite"/>
    </source>
</evidence>